<proteinExistence type="predicted"/>
<feature type="domain" description="Peptidase M28" evidence="8">
    <location>
        <begin position="297"/>
        <end position="512"/>
    </location>
</feature>
<keyword evidence="5" id="KW-0378">Hydrolase</keyword>
<sequence>MSRFLAATALVAFATPALAHDPVFDAERISTHVRTMSSDYYEGRAPGTPGEHKAVGYISGALAMAGAQPGGDYDETGLRSFTQDVVLARSTMVDEPLASLDFGDETLDLVQNTDLAVRAPVNGEAHVQIADAPLVFVGYGTHAPERGWSDFKDEDIAGKIMVVLVNDPDFEGGEGDFGGKEMTYYGRWTYKYEEAARRGAAGVMVIHETAPASYGWNVVANGNDETLDIVREDPKAAHTGFESWISSDLAGRLFSHAGTTLEEAKAKARRKDFQPMELGVTLDATLLAELEQITTKNVVGIIEGKSRPDEYVLYTAHYDHLGIEPEPNEEGDVVYNGALDNATGTAMLIEQARAFAEMGPQERSIVFLAVGAEESGLLGAKYYAANPLYSLEKTVGVLNTDSQGVFGRANDFSISGTAKLGLLDLLIEEAGKMDKSFTPDPRPEAGGFFRSDHFAFALAGVPAVSFKSGQDLEEGGVERSAQLASQYVSQLYHQVDDEWSSDWNFEGIVEDNLLLHRVGTRLANEGMWPNWGEGSEFKAVRDESAEARQ</sequence>
<keyword evidence="3" id="KW-0479">Metal-binding</keyword>
<gene>
    <name evidence="9" type="ORF">KTQ36_09305</name>
</gene>
<feature type="signal peptide" evidence="7">
    <location>
        <begin position="1"/>
        <end position="19"/>
    </location>
</feature>
<dbReference type="PANTHER" id="PTHR12147">
    <property type="entry name" value="METALLOPEPTIDASE M28 FAMILY MEMBER"/>
    <property type="match status" value="1"/>
</dbReference>
<evidence type="ECO:0000313" key="9">
    <source>
        <dbReference type="EMBL" id="MBW0145490.1"/>
    </source>
</evidence>
<organism evidence="9 10">
    <name type="scientific">Sphingomicrobium clamense</name>
    <dbReference type="NCBI Taxonomy" id="2851013"/>
    <lineage>
        <taxon>Bacteria</taxon>
        <taxon>Pseudomonadati</taxon>
        <taxon>Pseudomonadota</taxon>
        <taxon>Alphaproteobacteria</taxon>
        <taxon>Sphingomonadales</taxon>
        <taxon>Sphingomonadaceae</taxon>
        <taxon>Sphingomicrobium</taxon>
    </lineage>
</organism>
<comment type="caution">
    <text evidence="9">The sequence shown here is derived from an EMBL/GenBank/DDBJ whole genome shotgun (WGS) entry which is preliminary data.</text>
</comment>
<keyword evidence="4 7" id="KW-0732">Signal</keyword>
<keyword evidence="1" id="KW-0031">Aminopeptidase</keyword>
<keyword evidence="6" id="KW-0862">Zinc</keyword>
<keyword evidence="10" id="KW-1185">Reference proteome</keyword>
<dbReference type="RefSeq" id="WP_218633390.1">
    <property type="nucleotide sequence ID" value="NZ_JAHVAH010000001.1"/>
</dbReference>
<dbReference type="EMBL" id="JAHVAH010000001">
    <property type="protein sequence ID" value="MBW0145490.1"/>
    <property type="molecule type" value="Genomic_DNA"/>
</dbReference>
<evidence type="ECO:0000256" key="2">
    <source>
        <dbReference type="ARBA" id="ARBA00022670"/>
    </source>
</evidence>
<dbReference type="Pfam" id="PF04389">
    <property type="entry name" value="Peptidase_M28"/>
    <property type="match status" value="1"/>
</dbReference>
<keyword evidence="2" id="KW-0645">Protease</keyword>
<protein>
    <submittedName>
        <fullName evidence="9">M20/M25/M40 family metallo-hydrolase</fullName>
    </submittedName>
</protein>
<evidence type="ECO:0000256" key="1">
    <source>
        <dbReference type="ARBA" id="ARBA00022438"/>
    </source>
</evidence>
<evidence type="ECO:0000313" key="10">
    <source>
        <dbReference type="Proteomes" id="UP000698028"/>
    </source>
</evidence>
<evidence type="ECO:0000256" key="4">
    <source>
        <dbReference type="ARBA" id="ARBA00022729"/>
    </source>
</evidence>
<dbReference type="Proteomes" id="UP000698028">
    <property type="component" value="Unassembled WGS sequence"/>
</dbReference>
<evidence type="ECO:0000256" key="5">
    <source>
        <dbReference type="ARBA" id="ARBA00022801"/>
    </source>
</evidence>
<name>A0ABS6V823_9SPHN</name>
<evidence type="ECO:0000256" key="6">
    <source>
        <dbReference type="ARBA" id="ARBA00022833"/>
    </source>
</evidence>
<accession>A0ABS6V823</accession>
<evidence type="ECO:0000259" key="8">
    <source>
        <dbReference type="Pfam" id="PF04389"/>
    </source>
</evidence>
<reference evidence="9 10" key="1">
    <citation type="submission" date="2021-07" db="EMBL/GenBank/DDBJ databases">
        <title>The draft genome sequence of Sphingomicrobium sp. B8.</title>
        <authorList>
            <person name="Mu L."/>
        </authorList>
    </citation>
    <scope>NUCLEOTIDE SEQUENCE [LARGE SCALE GENOMIC DNA]</scope>
    <source>
        <strain evidence="9 10">B8</strain>
    </source>
</reference>
<dbReference type="PANTHER" id="PTHR12147:SF56">
    <property type="entry name" value="AMINOPEPTIDASE YDR415C-RELATED"/>
    <property type="match status" value="1"/>
</dbReference>
<evidence type="ECO:0000256" key="7">
    <source>
        <dbReference type="SAM" id="SignalP"/>
    </source>
</evidence>
<feature type="chain" id="PRO_5045206677" evidence="7">
    <location>
        <begin position="20"/>
        <end position="549"/>
    </location>
</feature>
<evidence type="ECO:0000256" key="3">
    <source>
        <dbReference type="ARBA" id="ARBA00022723"/>
    </source>
</evidence>
<dbReference type="InterPro" id="IPR007484">
    <property type="entry name" value="Peptidase_M28"/>
</dbReference>
<dbReference type="InterPro" id="IPR045175">
    <property type="entry name" value="M28_fam"/>
</dbReference>